<reference evidence="3" key="1">
    <citation type="submission" date="2022-11" db="UniProtKB">
        <authorList>
            <consortium name="WormBaseParasite"/>
        </authorList>
    </citation>
    <scope>IDENTIFICATION</scope>
</reference>
<dbReference type="Proteomes" id="UP000887578">
    <property type="component" value="Unplaced"/>
</dbReference>
<evidence type="ECO:0000313" key="2">
    <source>
        <dbReference type="Proteomes" id="UP000887578"/>
    </source>
</evidence>
<organism evidence="2 3">
    <name type="scientific">Panagrolaimus davidi</name>
    <dbReference type="NCBI Taxonomy" id="227884"/>
    <lineage>
        <taxon>Eukaryota</taxon>
        <taxon>Metazoa</taxon>
        <taxon>Ecdysozoa</taxon>
        <taxon>Nematoda</taxon>
        <taxon>Chromadorea</taxon>
        <taxon>Rhabditida</taxon>
        <taxon>Tylenchina</taxon>
        <taxon>Panagrolaimomorpha</taxon>
        <taxon>Panagrolaimoidea</taxon>
        <taxon>Panagrolaimidae</taxon>
        <taxon>Panagrolaimus</taxon>
    </lineage>
</organism>
<name>A0A914PLV6_9BILA</name>
<protein>
    <submittedName>
        <fullName evidence="3">Uncharacterized protein</fullName>
    </submittedName>
</protein>
<feature type="compositionally biased region" description="Low complexity" evidence="1">
    <location>
        <begin position="221"/>
        <end position="232"/>
    </location>
</feature>
<sequence>MKNLNAQEYPYDWERWEEEQKRRNNLKITVKMLIKNFKSGIGVLQALLEEWGIVFLKGILNKDNDPILEFSTIEQAELFYNTFQGYDWKGSKLDIKMLCNENSPILYDSTNAHEMSKDYCIGKLVDEEKQPYTYDKKPKGRAVTNSIQPNAILIKNDDHTCIPNLQSTIPMPTTPTSMPYYSNPIAYDKKPIAPTTTTSNKNVNTYHYAGSTVSKGKHVVKQSANQKNSNSN</sequence>
<dbReference type="WBParaSite" id="PDA_v2.g16870.t1">
    <property type="protein sequence ID" value="PDA_v2.g16870.t1"/>
    <property type="gene ID" value="PDA_v2.g16870"/>
</dbReference>
<evidence type="ECO:0000313" key="3">
    <source>
        <dbReference type="WBParaSite" id="PDA_v2.g16870.t1"/>
    </source>
</evidence>
<feature type="region of interest" description="Disordered" evidence="1">
    <location>
        <begin position="213"/>
        <end position="232"/>
    </location>
</feature>
<keyword evidence="2" id="KW-1185">Reference proteome</keyword>
<evidence type="ECO:0000256" key="1">
    <source>
        <dbReference type="SAM" id="MobiDB-lite"/>
    </source>
</evidence>
<proteinExistence type="predicted"/>
<accession>A0A914PLV6</accession>
<dbReference type="AlphaFoldDB" id="A0A914PLV6"/>